<protein>
    <submittedName>
        <fullName evidence="2">Liprin-alpha-4-like</fullName>
    </submittedName>
</protein>
<name>A0AC55DCJ7_ECHTE</name>
<accession>A0AC55DCJ7</accession>
<proteinExistence type="predicted"/>
<dbReference type="Proteomes" id="UP000694863">
    <property type="component" value="Unplaced"/>
</dbReference>
<dbReference type="RefSeq" id="XP_045149474.1">
    <property type="nucleotide sequence ID" value="XM_045293539.1"/>
</dbReference>
<keyword evidence="1" id="KW-1185">Reference proteome</keyword>
<organism evidence="1 2">
    <name type="scientific">Echinops telfairi</name>
    <name type="common">Lesser hedgehog tenrec</name>
    <dbReference type="NCBI Taxonomy" id="9371"/>
    <lineage>
        <taxon>Eukaryota</taxon>
        <taxon>Metazoa</taxon>
        <taxon>Chordata</taxon>
        <taxon>Craniata</taxon>
        <taxon>Vertebrata</taxon>
        <taxon>Euteleostomi</taxon>
        <taxon>Mammalia</taxon>
        <taxon>Eutheria</taxon>
        <taxon>Afrotheria</taxon>
        <taxon>Tenrecidae</taxon>
        <taxon>Tenrecinae</taxon>
        <taxon>Echinops</taxon>
    </lineage>
</organism>
<feature type="non-terminal residue" evidence="2">
    <location>
        <position position="1"/>
    </location>
</feature>
<evidence type="ECO:0000313" key="1">
    <source>
        <dbReference type="Proteomes" id="UP000694863"/>
    </source>
</evidence>
<evidence type="ECO:0000313" key="2">
    <source>
        <dbReference type="RefSeq" id="XP_045149474.1"/>
    </source>
</evidence>
<sequence length="128" mass="14997">EFATLTRELSTCREQLLEREEEISELKAERNNTRDDAGRAEELQELLEKQSFELSQTRERLVTLTATVTELEDDLGTARRDLIKSEELSSKHQRDLREALAQKLDMEERITTLEKRYLAAQRGSRDSW</sequence>
<gene>
    <name evidence="2" type="primary">LOC123522083</name>
</gene>
<reference evidence="2" key="1">
    <citation type="submission" date="2025-08" db="UniProtKB">
        <authorList>
            <consortium name="RefSeq"/>
        </authorList>
    </citation>
    <scope>IDENTIFICATION</scope>
</reference>
<feature type="non-terminal residue" evidence="2">
    <location>
        <position position="128"/>
    </location>
</feature>